<dbReference type="AlphaFoldDB" id="A0A0E9T5G4"/>
<organism evidence="2">
    <name type="scientific">Anguilla anguilla</name>
    <name type="common">European freshwater eel</name>
    <name type="synonym">Muraena anguilla</name>
    <dbReference type="NCBI Taxonomy" id="7936"/>
    <lineage>
        <taxon>Eukaryota</taxon>
        <taxon>Metazoa</taxon>
        <taxon>Chordata</taxon>
        <taxon>Craniata</taxon>
        <taxon>Vertebrata</taxon>
        <taxon>Euteleostomi</taxon>
        <taxon>Actinopterygii</taxon>
        <taxon>Neopterygii</taxon>
        <taxon>Teleostei</taxon>
        <taxon>Anguilliformes</taxon>
        <taxon>Anguillidae</taxon>
        <taxon>Anguilla</taxon>
    </lineage>
</organism>
<dbReference type="EMBL" id="GBXM01059723">
    <property type="protein sequence ID" value="JAH48854.1"/>
    <property type="molecule type" value="Transcribed_RNA"/>
</dbReference>
<feature type="compositionally biased region" description="Polar residues" evidence="1">
    <location>
        <begin position="1"/>
        <end position="10"/>
    </location>
</feature>
<reference evidence="2" key="2">
    <citation type="journal article" date="2015" name="Fish Shellfish Immunol.">
        <title>Early steps in the European eel (Anguilla anguilla)-Vibrio vulnificus interaction in the gills: Role of the RtxA13 toxin.</title>
        <authorList>
            <person name="Callol A."/>
            <person name="Pajuelo D."/>
            <person name="Ebbesson L."/>
            <person name="Teles M."/>
            <person name="MacKenzie S."/>
            <person name="Amaro C."/>
        </authorList>
    </citation>
    <scope>NUCLEOTIDE SEQUENCE</scope>
</reference>
<sequence>MRTANSTSDIYSGEKKQTSKKGCNVCKRLNATRVNLCS</sequence>
<reference evidence="2" key="1">
    <citation type="submission" date="2014-11" db="EMBL/GenBank/DDBJ databases">
        <authorList>
            <person name="Amaro Gonzalez C."/>
        </authorList>
    </citation>
    <scope>NUCLEOTIDE SEQUENCE</scope>
</reference>
<accession>A0A0E9T5G4</accession>
<proteinExistence type="predicted"/>
<evidence type="ECO:0000313" key="2">
    <source>
        <dbReference type="EMBL" id="JAH48854.1"/>
    </source>
</evidence>
<feature type="region of interest" description="Disordered" evidence="1">
    <location>
        <begin position="1"/>
        <end position="21"/>
    </location>
</feature>
<protein>
    <submittedName>
        <fullName evidence="2">Uncharacterized protein</fullName>
    </submittedName>
</protein>
<evidence type="ECO:0000256" key="1">
    <source>
        <dbReference type="SAM" id="MobiDB-lite"/>
    </source>
</evidence>
<name>A0A0E9T5G4_ANGAN</name>